<dbReference type="Proteomes" id="UP001500353">
    <property type="component" value="Unassembled WGS sequence"/>
</dbReference>
<evidence type="ECO:0000256" key="1">
    <source>
        <dbReference type="SAM" id="Phobius"/>
    </source>
</evidence>
<feature type="transmembrane region" description="Helical" evidence="1">
    <location>
        <begin position="28"/>
        <end position="48"/>
    </location>
</feature>
<keyword evidence="1" id="KW-1133">Transmembrane helix</keyword>
<evidence type="ECO:0000313" key="2">
    <source>
        <dbReference type="EMBL" id="GAA5086421.1"/>
    </source>
</evidence>
<name>A0ABP9M0E3_9FLAO</name>
<feature type="transmembrane region" description="Helical" evidence="1">
    <location>
        <begin position="303"/>
        <end position="321"/>
    </location>
</feature>
<feature type="transmembrane region" description="Helical" evidence="1">
    <location>
        <begin position="328"/>
        <end position="346"/>
    </location>
</feature>
<gene>
    <name evidence="2" type="ORF">GCM10023210_08240</name>
</gene>
<keyword evidence="3" id="KW-1185">Reference proteome</keyword>
<evidence type="ECO:0000313" key="3">
    <source>
        <dbReference type="Proteomes" id="UP001500353"/>
    </source>
</evidence>
<accession>A0ABP9M0E3</accession>
<protein>
    <recommendedName>
        <fullName evidence="4">EpsG family protein</fullName>
    </recommendedName>
</protein>
<feature type="transmembrane region" description="Helical" evidence="1">
    <location>
        <begin position="122"/>
        <end position="142"/>
    </location>
</feature>
<dbReference type="InterPro" id="IPR049458">
    <property type="entry name" value="EpsG-like"/>
</dbReference>
<keyword evidence="1" id="KW-0812">Transmembrane</keyword>
<dbReference type="Pfam" id="PF14897">
    <property type="entry name" value="EpsG"/>
    <property type="match status" value="1"/>
</dbReference>
<proteinExistence type="predicted"/>
<dbReference type="RefSeq" id="WP_345200494.1">
    <property type="nucleotide sequence ID" value="NZ_BAABHX010000001.1"/>
</dbReference>
<organism evidence="2 3">
    <name type="scientific">Chryseobacterium ginsengisoli</name>
    <dbReference type="NCBI Taxonomy" id="363853"/>
    <lineage>
        <taxon>Bacteria</taxon>
        <taxon>Pseudomonadati</taxon>
        <taxon>Bacteroidota</taxon>
        <taxon>Flavobacteriia</taxon>
        <taxon>Flavobacteriales</taxon>
        <taxon>Weeksellaceae</taxon>
        <taxon>Chryseobacterium group</taxon>
        <taxon>Chryseobacterium</taxon>
    </lineage>
</organism>
<evidence type="ECO:0008006" key="4">
    <source>
        <dbReference type="Google" id="ProtNLM"/>
    </source>
</evidence>
<feature type="transmembrane region" description="Helical" evidence="1">
    <location>
        <begin position="243"/>
        <end position="262"/>
    </location>
</feature>
<keyword evidence="1" id="KW-0472">Membrane</keyword>
<feature type="transmembrane region" description="Helical" evidence="1">
    <location>
        <begin position="195"/>
        <end position="223"/>
    </location>
</feature>
<feature type="transmembrane region" description="Helical" evidence="1">
    <location>
        <begin position="274"/>
        <end position="291"/>
    </location>
</feature>
<feature type="transmembrane region" description="Helical" evidence="1">
    <location>
        <begin position="6"/>
        <end position="21"/>
    </location>
</feature>
<dbReference type="EMBL" id="BAABHX010000001">
    <property type="protein sequence ID" value="GAA5086421.1"/>
    <property type="molecule type" value="Genomic_DNA"/>
</dbReference>
<comment type="caution">
    <text evidence="2">The sequence shown here is derived from an EMBL/GenBank/DDBJ whole genome shotgun (WGS) entry which is preliminary data.</text>
</comment>
<sequence length="370" mass="43966">MEIYFFTIFFLIFFSAVEINLKDVKGSGVILNTLKFLSFVMLVMQMGLRWETGTDWIPYLNHYENFRNEQRWIGYNNQLELGYDFFAHFFYKYVYGYSIFLFTNALIFYLLIFKALDFFSKYFFITLLVFYCLFMGNLGTNRQLLALGLGLYALTFLYKKQYIYYFLLIFIGYFFHATSLIFIFFFFINREFKGYLLLTLVLASIAIGYSSIPIYIFGFAGGISQDVSKKAEMYVKAAENETAVLSIFGLLKRLLFLFLFYITRDKLQEKIPQYNFIFNGYFLGILFYFIFSRSLLVMISRGSLYFNAMEPILIGFILLLVEDRKKRMILLIPLVIIALIDFNQSIGAYKDLFDPYKGIFYNVNYRRFIY</sequence>
<feature type="transmembrane region" description="Helical" evidence="1">
    <location>
        <begin position="94"/>
        <end position="113"/>
    </location>
</feature>
<feature type="transmembrane region" description="Helical" evidence="1">
    <location>
        <begin position="162"/>
        <end position="188"/>
    </location>
</feature>
<reference evidence="3" key="1">
    <citation type="journal article" date="2019" name="Int. J. Syst. Evol. Microbiol.">
        <title>The Global Catalogue of Microorganisms (GCM) 10K type strain sequencing project: providing services to taxonomists for standard genome sequencing and annotation.</title>
        <authorList>
            <consortium name="The Broad Institute Genomics Platform"/>
            <consortium name="The Broad Institute Genome Sequencing Center for Infectious Disease"/>
            <person name="Wu L."/>
            <person name="Ma J."/>
        </authorList>
    </citation>
    <scope>NUCLEOTIDE SEQUENCE [LARGE SCALE GENOMIC DNA]</scope>
    <source>
        <strain evidence="3">JCM 18019</strain>
    </source>
</reference>